<dbReference type="InterPro" id="IPR025857">
    <property type="entry name" value="MacB_PCD"/>
</dbReference>
<proteinExistence type="inferred from homology"/>
<reference evidence="10 11" key="1">
    <citation type="submission" date="2021-03" db="EMBL/GenBank/DDBJ databases">
        <title>Genomic and phenotypic characterization of Chloracidobacterium isolates provides evidence for multiple species.</title>
        <authorList>
            <person name="Saini M.K."/>
            <person name="Costas A.M.G."/>
            <person name="Tank M."/>
            <person name="Bryant D.A."/>
        </authorList>
    </citation>
    <scope>NUCLEOTIDE SEQUENCE [LARGE SCALE GENOMIC DNA]</scope>
    <source>
        <strain evidence="10 11">N</strain>
    </source>
</reference>
<keyword evidence="2" id="KW-1003">Cell membrane</keyword>
<dbReference type="Pfam" id="PF12704">
    <property type="entry name" value="MacB_PCD"/>
    <property type="match status" value="1"/>
</dbReference>
<dbReference type="PANTHER" id="PTHR30572:SF4">
    <property type="entry name" value="ABC TRANSPORTER PERMEASE YTRF"/>
    <property type="match status" value="1"/>
</dbReference>
<keyword evidence="4 7" id="KW-1133">Transmembrane helix</keyword>
<evidence type="ECO:0000259" key="9">
    <source>
        <dbReference type="Pfam" id="PF12704"/>
    </source>
</evidence>
<keyword evidence="11" id="KW-1185">Reference proteome</keyword>
<evidence type="ECO:0000259" key="8">
    <source>
        <dbReference type="Pfam" id="PF02687"/>
    </source>
</evidence>
<keyword evidence="3 7" id="KW-0812">Transmembrane</keyword>
<evidence type="ECO:0000313" key="10">
    <source>
        <dbReference type="EMBL" id="QUV93208.1"/>
    </source>
</evidence>
<feature type="transmembrane region" description="Helical" evidence="7">
    <location>
        <begin position="331"/>
        <end position="350"/>
    </location>
</feature>
<dbReference type="EMBL" id="CP072642">
    <property type="protein sequence ID" value="QUV93208.1"/>
    <property type="molecule type" value="Genomic_DNA"/>
</dbReference>
<sequence length="367" mass="39440">MPSLAWANLCHRPARSLATAFGVAVGAVLVLLTTGLAHGVIAERAEREARVGAHIMLRPSGSFGGGVVSNQPAYPLERLPRIASIPGVRAAVPVIQYALPSDSGIGFRLLEGVPWADYAAMSGIQIVAGRAPQGPDELVIDREQARSRDFQLGAQVTLSRHVFTVVGIYDPPSGARLKAPLETLQTMLAAPGRCSMVFVQCAEASQQEAVAKRLREAFPTDQLVFVRDLPGLYARGLPALDTFLRVVIGLALMISLLIVSLTMYTSVVERTREIGILKSLGATDAFILLAIEQEALLLSSAGVLLGIGLAYLGRWWIVSFTAFRTIEFEPVWFVIVAAVAVLSGAVGALYPSWRAMRLDPVEALRYE</sequence>
<feature type="transmembrane region" description="Helical" evidence="7">
    <location>
        <begin position="243"/>
        <end position="264"/>
    </location>
</feature>
<feature type="domain" description="ABC3 transporter permease C-terminal" evidence="8">
    <location>
        <begin position="246"/>
        <end position="360"/>
    </location>
</feature>
<evidence type="ECO:0000256" key="6">
    <source>
        <dbReference type="ARBA" id="ARBA00038076"/>
    </source>
</evidence>
<dbReference type="Proteomes" id="UP000677668">
    <property type="component" value="Chromosome 1"/>
</dbReference>
<keyword evidence="5 7" id="KW-0472">Membrane</keyword>
<dbReference type="RefSeq" id="WP_211421606.1">
    <property type="nucleotide sequence ID" value="NZ_CP072642.1"/>
</dbReference>
<accession>A0ABX8AX02</accession>
<gene>
    <name evidence="10" type="ORF">J8C05_07420</name>
</gene>
<evidence type="ECO:0000256" key="2">
    <source>
        <dbReference type="ARBA" id="ARBA00022475"/>
    </source>
</evidence>
<organism evidence="10 11">
    <name type="scientific">Chloracidobacterium sp. N</name>
    <dbReference type="NCBI Taxonomy" id="2821540"/>
    <lineage>
        <taxon>Bacteria</taxon>
        <taxon>Pseudomonadati</taxon>
        <taxon>Acidobacteriota</taxon>
        <taxon>Terriglobia</taxon>
        <taxon>Terriglobales</taxon>
        <taxon>Acidobacteriaceae</taxon>
        <taxon>Chloracidobacterium</taxon>
        <taxon>Chloracidobacterium aggregatum</taxon>
    </lineage>
</organism>
<evidence type="ECO:0000313" key="11">
    <source>
        <dbReference type="Proteomes" id="UP000677668"/>
    </source>
</evidence>
<evidence type="ECO:0000256" key="7">
    <source>
        <dbReference type="SAM" id="Phobius"/>
    </source>
</evidence>
<feature type="domain" description="MacB-like periplasmic core" evidence="9">
    <location>
        <begin position="16"/>
        <end position="216"/>
    </location>
</feature>
<evidence type="ECO:0000256" key="1">
    <source>
        <dbReference type="ARBA" id="ARBA00004651"/>
    </source>
</evidence>
<feature type="transmembrane region" description="Helical" evidence="7">
    <location>
        <begin position="285"/>
        <end position="311"/>
    </location>
</feature>
<evidence type="ECO:0000256" key="4">
    <source>
        <dbReference type="ARBA" id="ARBA00022989"/>
    </source>
</evidence>
<dbReference type="PANTHER" id="PTHR30572">
    <property type="entry name" value="MEMBRANE COMPONENT OF TRANSPORTER-RELATED"/>
    <property type="match status" value="1"/>
</dbReference>
<dbReference type="InterPro" id="IPR050250">
    <property type="entry name" value="Macrolide_Exporter_MacB"/>
</dbReference>
<name>A0ABX8AX02_9BACT</name>
<evidence type="ECO:0000256" key="5">
    <source>
        <dbReference type="ARBA" id="ARBA00023136"/>
    </source>
</evidence>
<dbReference type="Pfam" id="PF02687">
    <property type="entry name" value="FtsX"/>
    <property type="match status" value="1"/>
</dbReference>
<comment type="similarity">
    <text evidence="6">Belongs to the ABC-4 integral membrane protein family.</text>
</comment>
<dbReference type="InterPro" id="IPR003838">
    <property type="entry name" value="ABC3_permease_C"/>
</dbReference>
<comment type="subcellular location">
    <subcellularLocation>
        <location evidence="1">Cell membrane</location>
        <topology evidence="1">Multi-pass membrane protein</topology>
    </subcellularLocation>
</comment>
<evidence type="ECO:0000256" key="3">
    <source>
        <dbReference type="ARBA" id="ARBA00022692"/>
    </source>
</evidence>
<protein>
    <submittedName>
        <fullName evidence="10">ABC transporter permease</fullName>
    </submittedName>
</protein>